<dbReference type="Proteomes" id="UP000021816">
    <property type="component" value="Unassembled WGS sequence"/>
</dbReference>
<dbReference type="Gene3D" id="3.10.350.10">
    <property type="entry name" value="LysM domain"/>
    <property type="match status" value="1"/>
</dbReference>
<sequence>MPVWRYTVRPGDTLIGIAERYLIQAWQWPRIQRDNKVDDPHRMLPGMVLRIPAAMLRRAPAEAIIATVTGVVRWRAAGSEWQPAASGQRLASGRALETLDDASVLLRLAAVGGGSVACRPATTL</sequence>
<reference evidence="2 3" key="1">
    <citation type="submission" date="2014-02" db="EMBL/GenBank/DDBJ databases">
        <title>Expanding our view of genomic diversity in Candidatus Accumulibacter clades.</title>
        <authorList>
            <person name="Skennerton C.T."/>
            <person name="Barr J.J."/>
            <person name="Slater F.R."/>
            <person name="Bond P.L."/>
            <person name="Tyson G.W."/>
        </authorList>
    </citation>
    <scope>NUCLEOTIDE SEQUENCE [LARGE SCALE GENOMIC DNA]</scope>
    <source>
        <strain evidence="3">BA-92</strain>
    </source>
</reference>
<dbReference type="CDD" id="cd00118">
    <property type="entry name" value="LysM"/>
    <property type="match status" value="1"/>
</dbReference>
<evidence type="ECO:0000259" key="1">
    <source>
        <dbReference type="PROSITE" id="PS51782"/>
    </source>
</evidence>
<evidence type="ECO:0000313" key="2">
    <source>
        <dbReference type="EMBL" id="EXI81123.1"/>
    </source>
</evidence>
<dbReference type="Pfam" id="PF01476">
    <property type="entry name" value="LysM"/>
    <property type="match status" value="1"/>
</dbReference>
<dbReference type="PATRIC" id="fig|1454003.3.peg.1361"/>
<proteinExistence type="predicted"/>
<dbReference type="STRING" id="1454003.AW10_01323"/>
<feature type="domain" description="LysM" evidence="1">
    <location>
        <begin position="4"/>
        <end position="51"/>
    </location>
</feature>
<dbReference type="EMBL" id="JEMX01000026">
    <property type="protein sequence ID" value="EXI81123.1"/>
    <property type="molecule type" value="Genomic_DNA"/>
</dbReference>
<dbReference type="InterPro" id="IPR036779">
    <property type="entry name" value="LysM_dom_sf"/>
</dbReference>
<evidence type="ECO:0000313" key="3">
    <source>
        <dbReference type="Proteomes" id="UP000021816"/>
    </source>
</evidence>
<accession>A0A011NEM4</accession>
<dbReference type="SMART" id="SM00257">
    <property type="entry name" value="LysM"/>
    <property type="match status" value="1"/>
</dbReference>
<dbReference type="InterPro" id="IPR018392">
    <property type="entry name" value="LysM"/>
</dbReference>
<dbReference type="SUPFAM" id="SSF54106">
    <property type="entry name" value="LysM domain"/>
    <property type="match status" value="1"/>
</dbReference>
<dbReference type="AlphaFoldDB" id="A0A011NEM4"/>
<dbReference type="InterPro" id="IPR052196">
    <property type="entry name" value="Bact_Kbp"/>
</dbReference>
<gene>
    <name evidence="2" type="ORF">AW10_01323</name>
</gene>
<dbReference type="PANTHER" id="PTHR34700:SF4">
    <property type="entry name" value="PHAGE-LIKE ELEMENT PBSX PROTEIN XKDP"/>
    <property type="match status" value="1"/>
</dbReference>
<comment type="caution">
    <text evidence="2">The sequence shown here is derived from an EMBL/GenBank/DDBJ whole genome shotgun (WGS) entry which is preliminary data.</text>
</comment>
<dbReference type="PROSITE" id="PS51782">
    <property type="entry name" value="LYSM"/>
    <property type="match status" value="1"/>
</dbReference>
<dbReference type="PANTHER" id="PTHR34700">
    <property type="entry name" value="POTASSIUM BINDING PROTEIN KBP"/>
    <property type="match status" value="1"/>
</dbReference>
<organism evidence="2 3">
    <name type="scientific">Candidatus Accumulibacter appositus</name>
    <dbReference type="NCBI Taxonomy" id="1454003"/>
    <lineage>
        <taxon>Bacteria</taxon>
        <taxon>Pseudomonadati</taxon>
        <taxon>Pseudomonadota</taxon>
        <taxon>Betaproteobacteria</taxon>
        <taxon>Candidatus Accumulibacter</taxon>
    </lineage>
</organism>
<protein>
    <submittedName>
        <fullName evidence="2">LysM domain protein</fullName>
    </submittedName>
</protein>
<name>A0A011NEM4_9PROT</name>